<dbReference type="RefSeq" id="WP_219529032.1">
    <property type="nucleotide sequence ID" value="NZ_JAHKRM010000005.1"/>
</dbReference>
<organism evidence="2 3">
    <name type="scientific">Nonomuraea guangzhouensis</name>
    <dbReference type="NCBI Taxonomy" id="1291555"/>
    <lineage>
        <taxon>Bacteria</taxon>
        <taxon>Bacillati</taxon>
        <taxon>Actinomycetota</taxon>
        <taxon>Actinomycetes</taxon>
        <taxon>Streptosporangiales</taxon>
        <taxon>Streptosporangiaceae</taxon>
        <taxon>Nonomuraea</taxon>
    </lineage>
</organism>
<dbReference type="EMBL" id="JBHUCM010000045">
    <property type="protein sequence ID" value="MFD1545079.1"/>
    <property type="molecule type" value="Genomic_DNA"/>
</dbReference>
<accession>A0ABW4GRS3</accession>
<keyword evidence="3" id="KW-1185">Reference proteome</keyword>
<evidence type="ECO:0000313" key="3">
    <source>
        <dbReference type="Proteomes" id="UP001597097"/>
    </source>
</evidence>
<feature type="region of interest" description="Disordered" evidence="1">
    <location>
        <begin position="665"/>
        <end position="691"/>
    </location>
</feature>
<sequence>MDGDQLVAAWLARLDRVPPGDPDRPDLLSRSAGEFLDRCGPGGSSAHLLDLARAWLEEAVAAVPSESLEHGFHLSNLGVVHQERHSVTCDQAALDQAVECFASAADQAPAQDPDLPMYLNNLANALTGRALAADIARAVDAAARGVTLTPWDSPDLPLYANTLGNALFQRYEAEGACADLDVAVDAYRAAAGQGRGTDVHAMSLGNLGSALCAQAALSGRSALMDRAVRACESAVRAAPATSADREPRLTGLADVLRESHVLGGAPAPLERAISIYRTVLARAAPGELPGYWNNLGNCLRDRFAASGSRADLDGAIALSRQALDAEPGKLLYLGNLASGLRARYLLLGDETDMREALDVYRKAASSPGPAVLRARWLNNLGNGFHERYVRAGDLDDLHEAIRGYRRVGELAPEGSVGRSRVRGNLGTAPAELHNVNGQARELDEAVSPFREAVAASPQRALDLDNLGTALVTSFCGKGDRALLAEAARLHEEAAPYAQAEATGSYQDMRAALTVLRRTAERAEPTNPHIARYVGNLASVYRQSHALFADEADLREGVRFYRQSCSTRTAAPIVVLRAAQDWAAWAGSRAAWPEAAEASAAGLLAMEGLVAIQAARAEKEAWLREARELPGITAFACAETGALQQAVTAAERGRAVLLSETIEREKPRLEHLHETGHGRLADRQRDAGRPRR</sequence>
<name>A0ABW4GRS3_9ACTN</name>
<comment type="caution">
    <text evidence="2">The sequence shown here is derived from an EMBL/GenBank/DDBJ whole genome shotgun (WGS) entry which is preliminary data.</text>
</comment>
<reference evidence="3" key="1">
    <citation type="journal article" date="2019" name="Int. J. Syst. Evol. Microbiol.">
        <title>The Global Catalogue of Microorganisms (GCM) 10K type strain sequencing project: providing services to taxonomists for standard genome sequencing and annotation.</title>
        <authorList>
            <consortium name="The Broad Institute Genomics Platform"/>
            <consortium name="The Broad Institute Genome Sequencing Center for Infectious Disease"/>
            <person name="Wu L."/>
            <person name="Ma J."/>
        </authorList>
    </citation>
    <scope>NUCLEOTIDE SEQUENCE [LARGE SCALE GENOMIC DNA]</scope>
    <source>
        <strain evidence="3">CGMCC 1.15399</strain>
    </source>
</reference>
<evidence type="ECO:0000313" key="2">
    <source>
        <dbReference type="EMBL" id="MFD1545079.1"/>
    </source>
</evidence>
<protein>
    <submittedName>
        <fullName evidence="2">Tetratricopeptide repeat protein</fullName>
    </submittedName>
</protein>
<dbReference type="Proteomes" id="UP001597097">
    <property type="component" value="Unassembled WGS sequence"/>
</dbReference>
<evidence type="ECO:0000256" key="1">
    <source>
        <dbReference type="SAM" id="MobiDB-lite"/>
    </source>
</evidence>
<gene>
    <name evidence="2" type="ORF">ACFSJ0_49120</name>
</gene>
<proteinExistence type="predicted"/>